<keyword evidence="3" id="KW-0964">Secreted</keyword>
<accession>A0A223S4D6</accession>
<gene>
    <name evidence="9" type="ORF">CDO52_09415</name>
</gene>
<keyword evidence="7" id="KW-0732">Signal</keyword>
<feature type="chain" id="PRO_5011224410" description="Subtilisin inhibitor domain-containing protein" evidence="7">
    <location>
        <begin position="28"/>
        <end position="142"/>
    </location>
</feature>
<dbReference type="Proteomes" id="UP000215005">
    <property type="component" value="Chromosome"/>
</dbReference>
<evidence type="ECO:0000256" key="1">
    <source>
        <dbReference type="ARBA" id="ARBA00004613"/>
    </source>
</evidence>
<keyword evidence="6" id="KW-1015">Disulfide bond</keyword>
<dbReference type="InterPro" id="IPR023549">
    <property type="entry name" value="Subtilisin_inhibitor"/>
</dbReference>
<feature type="signal peptide" evidence="7">
    <location>
        <begin position="1"/>
        <end position="27"/>
    </location>
</feature>
<evidence type="ECO:0000313" key="9">
    <source>
        <dbReference type="EMBL" id="ASU82978.1"/>
    </source>
</evidence>
<dbReference type="GO" id="GO:0004867">
    <property type="term" value="F:serine-type endopeptidase inhibitor activity"/>
    <property type="evidence" value="ECO:0007669"/>
    <property type="project" value="UniProtKB-KW"/>
</dbReference>
<reference evidence="9 10" key="1">
    <citation type="submission" date="2017-08" db="EMBL/GenBank/DDBJ databases">
        <title>The complete genome sequence of Nocardiopsis gilva YIM 90087.</title>
        <authorList>
            <person name="Yin M."/>
            <person name="Tang S."/>
        </authorList>
    </citation>
    <scope>NUCLEOTIDE SEQUENCE [LARGE SCALE GENOMIC DNA]</scope>
    <source>
        <strain evidence="9 10">YIM 90087</strain>
    </source>
</reference>
<keyword evidence="10" id="KW-1185">Reference proteome</keyword>
<proteinExistence type="inferred from homology"/>
<dbReference type="Pfam" id="PF00720">
    <property type="entry name" value="SSI"/>
    <property type="match status" value="1"/>
</dbReference>
<protein>
    <recommendedName>
        <fullName evidence="8">Subtilisin inhibitor domain-containing protein</fullName>
    </recommendedName>
</protein>
<evidence type="ECO:0000256" key="6">
    <source>
        <dbReference type="ARBA" id="ARBA00023157"/>
    </source>
</evidence>
<dbReference type="KEGG" id="ngv:CDO52_09415"/>
<feature type="domain" description="Subtilisin inhibitor" evidence="8">
    <location>
        <begin position="63"/>
        <end position="113"/>
    </location>
</feature>
<dbReference type="OrthoDB" id="3542626at2"/>
<keyword evidence="5" id="KW-0722">Serine protease inhibitor</keyword>
<evidence type="ECO:0000256" key="2">
    <source>
        <dbReference type="ARBA" id="ARBA00010472"/>
    </source>
</evidence>
<dbReference type="RefSeq" id="WP_017617560.1">
    <property type="nucleotide sequence ID" value="NZ_ANBG01000080.1"/>
</dbReference>
<evidence type="ECO:0000313" key="10">
    <source>
        <dbReference type="Proteomes" id="UP000215005"/>
    </source>
</evidence>
<comment type="similarity">
    <text evidence="2">Belongs to the protease inhibitor I16 (SSI) family.</text>
</comment>
<organism evidence="9 10">
    <name type="scientific">Nocardiopsis gilva YIM 90087</name>
    <dbReference type="NCBI Taxonomy" id="1235441"/>
    <lineage>
        <taxon>Bacteria</taxon>
        <taxon>Bacillati</taxon>
        <taxon>Actinomycetota</taxon>
        <taxon>Actinomycetes</taxon>
        <taxon>Streptosporangiales</taxon>
        <taxon>Nocardiopsidaceae</taxon>
        <taxon>Nocardiopsis</taxon>
    </lineage>
</organism>
<keyword evidence="4" id="KW-0646">Protease inhibitor</keyword>
<sequence length="142" mass="15116">MRIRHRLGAVIGAVAVTAPLTTASAHAALPETEHDEASEVYGLAVVPGDPDDPRFPLDWDSADTAVLTCDPAGGTHPKARQACAAVDRAGSIAGINGPTLCPMVLSPVTAFSWGAETYEETHDNLCFLKQKKRAVFDFMSRR</sequence>
<evidence type="ECO:0000256" key="3">
    <source>
        <dbReference type="ARBA" id="ARBA00022525"/>
    </source>
</evidence>
<evidence type="ECO:0000256" key="4">
    <source>
        <dbReference type="ARBA" id="ARBA00022690"/>
    </source>
</evidence>
<dbReference type="SUPFAM" id="SSF55399">
    <property type="entry name" value="Subtilisin inhibitor"/>
    <property type="match status" value="1"/>
</dbReference>
<evidence type="ECO:0000256" key="7">
    <source>
        <dbReference type="SAM" id="SignalP"/>
    </source>
</evidence>
<dbReference type="AlphaFoldDB" id="A0A223S4D6"/>
<dbReference type="InterPro" id="IPR036819">
    <property type="entry name" value="Subtilisin_inhibitor-like_sf"/>
</dbReference>
<dbReference type="EMBL" id="CP022753">
    <property type="protein sequence ID" value="ASU82978.1"/>
    <property type="molecule type" value="Genomic_DNA"/>
</dbReference>
<comment type="subcellular location">
    <subcellularLocation>
        <location evidence="1">Secreted</location>
    </subcellularLocation>
</comment>
<dbReference type="GO" id="GO:0005576">
    <property type="term" value="C:extracellular region"/>
    <property type="evidence" value="ECO:0007669"/>
    <property type="project" value="UniProtKB-SubCell"/>
</dbReference>
<evidence type="ECO:0000259" key="8">
    <source>
        <dbReference type="Pfam" id="PF00720"/>
    </source>
</evidence>
<evidence type="ECO:0000256" key="5">
    <source>
        <dbReference type="ARBA" id="ARBA00022900"/>
    </source>
</evidence>
<dbReference type="Gene3D" id="3.30.350.10">
    <property type="entry name" value="Subtilisin inhibitor-like"/>
    <property type="match status" value="1"/>
</dbReference>
<name>A0A223S4D6_9ACTN</name>